<reference evidence="1" key="1">
    <citation type="journal article" date="2020" name="Ecol. Evol.">
        <title>Genome structure and content of the rice root-knot nematode (Meloidogyne graminicola).</title>
        <authorList>
            <person name="Phan N.T."/>
            <person name="Danchin E.G.J."/>
            <person name="Klopp C."/>
            <person name="Perfus-Barbeoch L."/>
            <person name="Kozlowski D.K."/>
            <person name="Koutsovoulos G.D."/>
            <person name="Lopez-Roques C."/>
            <person name="Bouchez O."/>
            <person name="Zahm M."/>
            <person name="Besnard G."/>
            <person name="Bellafiore S."/>
        </authorList>
    </citation>
    <scope>NUCLEOTIDE SEQUENCE</scope>
    <source>
        <strain evidence="1">VN-18</strain>
    </source>
</reference>
<organism evidence="1 2">
    <name type="scientific">Meloidogyne graminicola</name>
    <dbReference type="NCBI Taxonomy" id="189291"/>
    <lineage>
        <taxon>Eukaryota</taxon>
        <taxon>Metazoa</taxon>
        <taxon>Ecdysozoa</taxon>
        <taxon>Nematoda</taxon>
        <taxon>Chromadorea</taxon>
        <taxon>Rhabditida</taxon>
        <taxon>Tylenchina</taxon>
        <taxon>Tylenchomorpha</taxon>
        <taxon>Tylenchoidea</taxon>
        <taxon>Meloidogynidae</taxon>
        <taxon>Meloidogyninae</taxon>
        <taxon>Meloidogyne</taxon>
    </lineage>
</organism>
<dbReference type="InterPro" id="IPR051364">
    <property type="entry name" value="Cytokinesis/Rho-signaling"/>
</dbReference>
<dbReference type="GO" id="GO:0000281">
    <property type="term" value="P:mitotic cytokinesis"/>
    <property type="evidence" value="ECO:0007669"/>
    <property type="project" value="TreeGrafter"/>
</dbReference>
<dbReference type="Proteomes" id="UP000605970">
    <property type="component" value="Unassembled WGS sequence"/>
</dbReference>
<dbReference type="OrthoDB" id="5817051at2759"/>
<dbReference type="GO" id="GO:0000915">
    <property type="term" value="P:actomyosin contractile ring assembly"/>
    <property type="evidence" value="ECO:0007669"/>
    <property type="project" value="TreeGrafter"/>
</dbReference>
<dbReference type="PANTHER" id="PTHR21538">
    <property type="entry name" value="ANILLIN/RHOTEKIN RTKN"/>
    <property type="match status" value="1"/>
</dbReference>
<dbReference type="GO" id="GO:0005826">
    <property type="term" value="C:actomyosin contractile ring"/>
    <property type="evidence" value="ECO:0007669"/>
    <property type="project" value="TreeGrafter"/>
</dbReference>
<accession>A0A8T0A392</accession>
<protein>
    <submittedName>
        <fullName evidence="1">Anillin domain-containing protein</fullName>
    </submittedName>
</protein>
<dbReference type="PANTHER" id="PTHR21538:SF24">
    <property type="entry name" value="PH DOMAIN-CONTAINING PROTEIN"/>
    <property type="match status" value="1"/>
</dbReference>
<keyword evidence="2" id="KW-1185">Reference proteome</keyword>
<gene>
    <name evidence="1" type="ORF">Mgra_00000457</name>
</gene>
<proteinExistence type="predicted"/>
<dbReference type="EMBL" id="JABEBT010000002">
    <property type="protein sequence ID" value="KAF7640012.1"/>
    <property type="molecule type" value="Genomic_DNA"/>
</dbReference>
<dbReference type="GO" id="GO:0031106">
    <property type="term" value="P:septin ring organization"/>
    <property type="evidence" value="ECO:0007669"/>
    <property type="project" value="TreeGrafter"/>
</dbReference>
<evidence type="ECO:0000313" key="1">
    <source>
        <dbReference type="EMBL" id="KAF7640012.1"/>
    </source>
</evidence>
<evidence type="ECO:0000313" key="2">
    <source>
        <dbReference type="Proteomes" id="UP000605970"/>
    </source>
</evidence>
<comment type="caution">
    <text evidence="1">The sequence shown here is derived from an EMBL/GenBank/DDBJ whole genome shotgun (WGS) entry which is preliminary data.</text>
</comment>
<sequence>MSSSSSKPFSSENQNNIIGFILKEEYYVRFRLANATLNGKTHSYVLEKTSNHLLPLYGNISVQLLVQPNSLISPLAQGSLDIFLTNEGILYQHMYCVLQGGQLRCWDAKVENEVLDSKQIMSKTPTICLQIIGKERIERTSFPTAFRILSDNKNLLCICLSKHSLIGWRNSIYLQQNDNIVWAEFAQIQHNPYSVAFGETSNNINVKDDNNNSNIFKISQNCGNNKIEGKISRSVSHILQPSRISVLKVKIINEQNNNQKIKKCNKNLYNNIENNKFENIKSTKQISHNYVLSLQINDIDKFKKSYINEKINSEKTKEFKTTNYDEVNNNKIIKDKQERPFNINLDYYSNITQQKITRNKEKCFETWHSPKKSSDCTRL</sequence>
<name>A0A8T0A392_9BILA</name>
<dbReference type="AlphaFoldDB" id="A0A8T0A392"/>